<dbReference type="Gene3D" id="2.60.450.10">
    <property type="entry name" value="Lipopolysaccharide (LPS) transport protein A like domain"/>
    <property type="match status" value="1"/>
</dbReference>
<dbReference type="Pfam" id="PF06835">
    <property type="entry name" value="LptC"/>
    <property type="match status" value="1"/>
</dbReference>
<dbReference type="GO" id="GO:0015221">
    <property type="term" value="F:lipopolysaccharide transmembrane transporter activity"/>
    <property type="evidence" value="ECO:0007669"/>
    <property type="project" value="InterPro"/>
</dbReference>
<dbReference type="GO" id="GO:0005886">
    <property type="term" value="C:plasma membrane"/>
    <property type="evidence" value="ECO:0007669"/>
    <property type="project" value="InterPro"/>
</dbReference>
<dbReference type="InterPro" id="IPR026265">
    <property type="entry name" value="LptC"/>
</dbReference>
<dbReference type="AlphaFoldDB" id="A0A972FPS2"/>
<organism evidence="1 2">
    <name type="scientific">Flavobacterium silvaticum</name>
    <dbReference type="NCBI Taxonomy" id="1852020"/>
    <lineage>
        <taxon>Bacteria</taxon>
        <taxon>Pseudomonadati</taxon>
        <taxon>Bacteroidota</taxon>
        <taxon>Flavobacteriia</taxon>
        <taxon>Flavobacteriales</taxon>
        <taxon>Flavobacteriaceae</taxon>
        <taxon>Flavobacterium</taxon>
    </lineage>
</organism>
<dbReference type="RefSeq" id="WP_169526176.1">
    <property type="nucleotide sequence ID" value="NZ_JAAMPU010000099.1"/>
</dbReference>
<evidence type="ECO:0000313" key="2">
    <source>
        <dbReference type="Proteomes" id="UP000712080"/>
    </source>
</evidence>
<comment type="caution">
    <text evidence="1">The sequence shown here is derived from an EMBL/GenBank/DDBJ whole genome shotgun (WGS) entry which is preliminary data.</text>
</comment>
<keyword evidence="2" id="KW-1185">Reference proteome</keyword>
<dbReference type="PROSITE" id="PS51257">
    <property type="entry name" value="PROKAR_LIPOPROTEIN"/>
    <property type="match status" value="1"/>
</dbReference>
<dbReference type="NCBIfam" id="TIGR04409">
    <property type="entry name" value="LptC_YrbK"/>
    <property type="match status" value="1"/>
</dbReference>
<dbReference type="Proteomes" id="UP000712080">
    <property type="component" value="Unassembled WGS sequence"/>
</dbReference>
<sequence>MSGMIKTVFTITSVFLLMVLSMSCESNFKEVQRLGFSEFTPSFQAEDFDLKYTDSGRITSILKSPQMLDFSSVKYPFIEFPKGVNVTFFDKAGKKTYVKSDYGVQYKGTSIIDLQGNVRIWTDAGQLLETEQLYFDQKNNWFFTEKKFKFTDPKGVSFGEGIDFSRDFKIVNSQRINGEVDKSGEM</sequence>
<protein>
    <submittedName>
        <fullName evidence="1">LPS export ABC transporter periplasmic protein LptC</fullName>
    </submittedName>
</protein>
<name>A0A972FPS2_9FLAO</name>
<proteinExistence type="predicted"/>
<gene>
    <name evidence="1" type="primary">lptC</name>
    <name evidence="1" type="ORF">G6047_03925</name>
</gene>
<dbReference type="EMBL" id="JAAMPU010000099">
    <property type="protein sequence ID" value="NMH27169.1"/>
    <property type="molecule type" value="Genomic_DNA"/>
</dbReference>
<accession>A0A972FPS2</accession>
<evidence type="ECO:0000313" key="1">
    <source>
        <dbReference type="EMBL" id="NMH27169.1"/>
    </source>
</evidence>
<dbReference type="InterPro" id="IPR010664">
    <property type="entry name" value="LipoPS_assembly_LptC-rel"/>
</dbReference>
<reference evidence="1" key="1">
    <citation type="submission" date="2020-02" db="EMBL/GenBank/DDBJ databases">
        <title>Flavobacterium sp. genome.</title>
        <authorList>
            <person name="Jung H.S."/>
            <person name="Baek J.H."/>
            <person name="Jeon C.O."/>
        </authorList>
    </citation>
    <scope>NUCLEOTIDE SEQUENCE</scope>
    <source>
        <strain evidence="1">SE-s28</strain>
    </source>
</reference>